<proteinExistence type="predicted"/>
<reference evidence="2" key="1">
    <citation type="journal article" date="2014" name="Int. J. Syst. Evol. Microbiol.">
        <title>Complete genome sequence of Corynebacterium casei LMG S-19264T (=DSM 44701T), isolated from a smear-ripened cheese.</title>
        <authorList>
            <consortium name="US DOE Joint Genome Institute (JGI-PGF)"/>
            <person name="Walter F."/>
            <person name="Albersmeier A."/>
            <person name="Kalinowski J."/>
            <person name="Ruckert C."/>
        </authorList>
    </citation>
    <scope>NUCLEOTIDE SEQUENCE</scope>
    <source>
        <strain evidence="2">CGMCC 1.3617</strain>
    </source>
</reference>
<feature type="region of interest" description="Disordered" evidence="1">
    <location>
        <begin position="1"/>
        <end position="72"/>
    </location>
</feature>
<evidence type="ECO:0000256" key="1">
    <source>
        <dbReference type="SAM" id="MobiDB-lite"/>
    </source>
</evidence>
<evidence type="ECO:0000313" key="2">
    <source>
        <dbReference type="EMBL" id="GGJ00130.1"/>
    </source>
</evidence>
<protein>
    <submittedName>
        <fullName evidence="2">Uncharacterized protein</fullName>
    </submittedName>
</protein>
<gene>
    <name evidence="2" type="ORF">GCM10011320_03650</name>
</gene>
<keyword evidence="3" id="KW-1185">Reference proteome</keyword>
<feature type="compositionally biased region" description="Basic and acidic residues" evidence="1">
    <location>
        <begin position="51"/>
        <end position="61"/>
    </location>
</feature>
<dbReference type="Proteomes" id="UP000661507">
    <property type="component" value="Unassembled WGS sequence"/>
</dbReference>
<organism evidence="2 3">
    <name type="scientific">Neoroseomonas lacus</name>
    <dbReference type="NCBI Taxonomy" id="287609"/>
    <lineage>
        <taxon>Bacteria</taxon>
        <taxon>Pseudomonadati</taxon>
        <taxon>Pseudomonadota</taxon>
        <taxon>Alphaproteobacteria</taxon>
        <taxon>Acetobacterales</taxon>
        <taxon>Acetobacteraceae</taxon>
        <taxon>Neoroseomonas</taxon>
    </lineage>
</organism>
<dbReference type="AlphaFoldDB" id="A0A917NGT7"/>
<reference evidence="2" key="2">
    <citation type="submission" date="2020-09" db="EMBL/GenBank/DDBJ databases">
        <authorList>
            <person name="Sun Q."/>
            <person name="Zhou Y."/>
        </authorList>
    </citation>
    <scope>NUCLEOTIDE SEQUENCE</scope>
    <source>
        <strain evidence="2">CGMCC 1.3617</strain>
    </source>
</reference>
<feature type="compositionally biased region" description="Low complexity" evidence="1">
    <location>
        <begin position="31"/>
        <end position="49"/>
    </location>
</feature>
<dbReference type="EMBL" id="BMKW01000001">
    <property type="protein sequence ID" value="GGJ00130.1"/>
    <property type="molecule type" value="Genomic_DNA"/>
</dbReference>
<name>A0A917NGT7_9PROT</name>
<sequence length="72" mass="7298">MARDVMDGGAAAVRQRQVDEPDAGGVARGGHAANAQATATHNNTATPPAMTRRDATPEDSARGSVGSSVIRL</sequence>
<comment type="caution">
    <text evidence="2">The sequence shown here is derived from an EMBL/GenBank/DDBJ whole genome shotgun (WGS) entry which is preliminary data.</text>
</comment>
<evidence type="ECO:0000313" key="3">
    <source>
        <dbReference type="Proteomes" id="UP000661507"/>
    </source>
</evidence>
<accession>A0A917NGT7</accession>